<keyword evidence="1" id="KW-0399">Innate immunity</keyword>
<dbReference type="Pfam" id="PF25600">
    <property type="entry name" value="TRIM_CC"/>
    <property type="match status" value="1"/>
</dbReference>
<dbReference type="SMART" id="SM00336">
    <property type="entry name" value="BBOX"/>
    <property type="match status" value="1"/>
</dbReference>
<dbReference type="SMART" id="SM00589">
    <property type="entry name" value="PRY"/>
    <property type="match status" value="1"/>
</dbReference>
<dbReference type="Proteomes" id="UP001178508">
    <property type="component" value="Chromosome 6"/>
</dbReference>
<evidence type="ECO:0000256" key="7">
    <source>
        <dbReference type="SAM" id="Coils"/>
    </source>
</evidence>
<dbReference type="Pfam" id="PF13765">
    <property type="entry name" value="PRY"/>
    <property type="match status" value="1"/>
</dbReference>
<protein>
    <submittedName>
        <fullName evidence="11">Tripartite motif-containing protein 16</fullName>
    </submittedName>
</protein>
<dbReference type="PROSITE" id="PS00518">
    <property type="entry name" value="ZF_RING_1"/>
    <property type="match status" value="1"/>
</dbReference>
<evidence type="ECO:0000256" key="2">
    <source>
        <dbReference type="ARBA" id="ARBA00022723"/>
    </source>
</evidence>
<dbReference type="InterPro" id="IPR003877">
    <property type="entry name" value="SPRY_dom"/>
</dbReference>
<dbReference type="Gene3D" id="3.30.160.60">
    <property type="entry name" value="Classic Zinc Finger"/>
    <property type="match status" value="1"/>
</dbReference>
<dbReference type="SMART" id="SM00184">
    <property type="entry name" value="RING"/>
    <property type="match status" value="1"/>
</dbReference>
<evidence type="ECO:0000256" key="6">
    <source>
        <dbReference type="PROSITE-ProRule" id="PRU00024"/>
    </source>
</evidence>
<feature type="domain" description="RING-type" evidence="8">
    <location>
        <begin position="15"/>
        <end position="58"/>
    </location>
</feature>
<dbReference type="GO" id="GO:0008270">
    <property type="term" value="F:zinc ion binding"/>
    <property type="evidence" value="ECO:0007669"/>
    <property type="project" value="UniProtKB-KW"/>
</dbReference>
<name>A0AAV1FEV2_XYRNO</name>
<dbReference type="InterPro" id="IPR017907">
    <property type="entry name" value="Znf_RING_CS"/>
</dbReference>
<dbReference type="AlphaFoldDB" id="A0AAV1FEV2"/>
<feature type="domain" description="B box-type" evidence="9">
    <location>
        <begin position="149"/>
        <end position="189"/>
    </location>
</feature>
<evidence type="ECO:0000256" key="5">
    <source>
        <dbReference type="ARBA" id="ARBA00022859"/>
    </source>
</evidence>
<evidence type="ECO:0000313" key="12">
    <source>
        <dbReference type="Proteomes" id="UP001178508"/>
    </source>
</evidence>
<evidence type="ECO:0000259" key="8">
    <source>
        <dbReference type="PROSITE" id="PS50089"/>
    </source>
</evidence>
<dbReference type="PROSITE" id="PS50089">
    <property type="entry name" value="ZF_RING_2"/>
    <property type="match status" value="1"/>
</dbReference>
<dbReference type="CDD" id="cd19769">
    <property type="entry name" value="Bbox2_TRIM16-like"/>
    <property type="match status" value="1"/>
</dbReference>
<dbReference type="Pfam" id="PF15227">
    <property type="entry name" value="zf-C3HC4_4"/>
    <property type="match status" value="1"/>
</dbReference>
<keyword evidence="3 6" id="KW-0863">Zinc-finger</keyword>
<dbReference type="GO" id="GO:0005737">
    <property type="term" value="C:cytoplasm"/>
    <property type="evidence" value="ECO:0007669"/>
    <property type="project" value="UniProtKB-ARBA"/>
</dbReference>
<keyword evidence="5" id="KW-0391">Immunity</keyword>
<sequence length="561" mass="64038">MAQKGVHLDRESFSCSICLDLLKDPVTLTCGHSFCMSCIQSYWDTEVEKKIYSCPQCRETFTPRPVLKKNTMLAGLVEELKKSGLQAAPDGSSEAGPEDVACNFCSGRKLIAVMCCLVCLASYCLVHLQPHFESPPLKKHKLVEPSKKLQENICSRHGEVMKMFCRTDQQSICYLCSVEQHKGHDIVSAAAERTERQKDLEESRENIQQRIQDREEDVKLLQQEVEAINGSADKAVEHSQEIFSQLICLMEKRRSEVEQQVRSQQEREVSRVKDLQEKLEQEITELKRKDADLQKLSLTEDHNQFLHSYPSLSEPGQPADSSRINIRPLRYFEEVTAAVSEVREKLQDLLTETWTNVSQAVTEVDVLLSEPPEPAEPKTRADFLKYSQRITLDPNTVNRDLLLSDGNRRATRTDQLQSYPDHPDRFTDWVQVLSRESLTGRCYWEVERRGYGVGVAVAYKTIRRAGRSEDCRFGYNDKSWRLNCYKDGYQFVHNSVITDVSGPQSSRVGVYLDHRAGILSFYSISETMTLLHRVQTTFTEPLHAGLVPWSDGASAEFIEVK</sequence>
<keyword evidence="7" id="KW-0175">Coiled coil</keyword>
<dbReference type="Gene3D" id="3.30.40.10">
    <property type="entry name" value="Zinc/RING finger domain, C3HC4 (zinc finger)"/>
    <property type="match status" value="1"/>
</dbReference>
<evidence type="ECO:0000256" key="3">
    <source>
        <dbReference type="ARBA" id="ARBA00022771"/>
    </source>
</evidence>
<keyword evidence="12" id="KW-1185">Reference proteome</keyword>
<dbReference type="InterPro" id="IPR058030">
    <property type="entry name" value="TRIM8/14/16/25/29/45/65_CC"/>
</dbReference>
<dbReference type="PRINTS" id="PR01407">
    <property type="entry name" value="BUTYPHLNCDUF"/>
</dbReference>
<evidence type="ECO:0000256" key="4">
    <source>
        <dbReference type="ARBA" id="ARBA00022833"/>
    </source>
</evidence>
<gene>
    <name evidence="11" type="ORF">XNOV1_A027878</name>
</gene>
<dbReference type="EMBL" id="OY660869">
    <property type="protein sequence ID" value="CAJ1059236.1"/>
    <property type="molecule type" value="Genomic_DNA"/>
</dbReference>
<feature type="coiled-coil region" evidence="7">
    <location>
        <begin position="262"/>
        <end position="296"/>
    </location>
</feature>
<dbReference type="PANTHER" id="PTHR25465:SF5">
    <property type="entry name" value="E3 UBIQUITIN_ISG15 LIGASE TRIM25-RELATED"/>
    <property type="match status" value="1"/>
</dbReference>
<organism evidence="11 12">
    <name type="scientific">Xyrichtys novacula</name>
    <name type="common">Pearly razorfish</name>
    <name type="synonym">Hemipteronotus novacula</name>
    <dbReference type="NCBI Taxonomy" id="13765"/>
    <lineage>
        <taxon>Eukaryota</taxon>
        <taxon>Metazoa</taxon>
        <taxon>Chordata</taxon>
        <taxon>Craniata</taxon>
        <taxon>Vertebrata</taxon>
        <taxon>Euteleostomi</taxon>
        <taxon>Actinopterygii</taxon>
        <taxon>Neopterygii</taxon>
        <taxon>Teleostei</taxon>
        <taxon>Neoteleostei</taxon>
        <taxon>Acanthomorphata</taxon>
        <taxon>Eupercaria</taxon>
        <taxon>Labriformes</taxon>
        <taxon>Labridae</taxon>
        <taxon>Xyrichtys</taxon>
    </lineage>
</organism>
<dbReference type="InterPro" id="IPR001841">
    <property type="entry name" value="Znf_RING"/>
</dbReference>
<dbReference type="InterPro" id="IPR013083">
    <property type="entry name" value="Znf_RING/FYVE/PHD"/>
</dbReference>
<proteinExistence type="predicted"/>
<dbReference type="Pfam" id="PF00622">
    <property type="entry name" value="SPRY"/>
    <property type="match status" value="1"/>
</dbReference>
<dbReference type="InterPro" id="IPR003879">
    <property type="entry name" value="Butyrophylin_SPRY"/>
</dbReference>
<dbReference type="SUPFAM" id="SSF57845">
    <property type="entry name" value="B-box zinc-binding domain"/>
    <property type="match status" value="1"/>
</dbReference>
<dbReference type="Gene3D" id="2.60.120.920">
    <property type="match status" value="1"/>
</dbReference>
<dbReference type="InterPro" id="IPR001870">
    <property type="entry name" value="B30.2/SPRY"/>
</dbReference>
<evidence type="ECO:0000256" key="1">
    <source>
        <dbReference type="ARBA" id="ARBA00022588"/>
    </source>
</evidence>
<keyword evidence="4" id="KW-0862">Zinc</keyword>
<dbReference type="PANTHER" id="PTHR25465">
    <property type="entry name" value="B-BOX DOMAIN CONTAINING"/>
    <property type="match status" value="1"/>
</dbReference>
<dbReference type="SUPFAM" id="SSF57850">
    <property type="entry name" value="RING/U-box"/>
    <property type="match status" value="1"/>
</dbReference>
<dbReference type="PROSITE" id="PS50188">
    <property type="entry name" value="B302_SPRY"/>
    <property type="match status" value="1"/>
</dbReference>
<feature type="domain" description="B30.2/SPRY" evidence="10">
    <location>
        <begin position="370"/>
        <end position="561"/>
    </location>
</feature>
<evidence type="ECO:0000259" key="10">
    <source>
        <dbReference type="PROSITE" id="PS50188"/>
    </source>
</evidence>
<dbReference type="Gene3D" id="4.10.830.40">
    <property type="match status" value="1"/>
</dbReference>
<dbReference type="InterPro" id="IPR013320">
    <property type="entry name" value="ConA-like_dom_sf"/>
</dbReference>
<dbReference type="SUPFAM" id="SSF49899">
    <property type="entry name" value="Concanavalin A-like lectins/glucanases"/>
    <property type="match status" value="1"/>
</dbReference>
<dbReference type="Pfam" id="PF00643">
    <property type="entry name" value="zf-B_box"/>
    <property type="match status" value="1"/>
</dbReference>
<dbReference type="InterPro" id="IPR006574">
    <property type="entry name" value="PRY"/>
</dbReference>
<evidence type="ECO:0000313" key="11">
    <source>
        <dbReference type="EMBL" id="CAJ1059236.1"/>
    </source>
</evidence>
<dbReference type="InterPro" id="IPR051051">
    <property type="entry name" value="E3_ubiq-ligase_TRIM/RNF"/>
</dbReference>
<reference evidence="11" key="1">
    <citation type="submission" date="2023-08" db="EMBL/GenBank/DDBJ databases">
        <authorList>
            <person name="Alioto T."/>
            <person name="Alioto T."/>
            <person name="Gomez Garrido J."/>
        </authorList>
    </citation>
    <scope>NUCLEOTIDE SEQUENCE</scope>
</reference>
<dbReference type="InterPro" id="IPR043136">
    <property type="entry name" value="B30.2/SPRY_sf"/>
</dbReference>
<dbReference type="SMART" id="SM00449">
    <property type="entry name" value="SPRY"/>
    <property type="match status" value="1"/>
</dbReference>
<accession>A0AAV1FEV2</accession>
<dbReference type="GO" id="GO:0045087">
    <property type="term" value="P:innate immune response"/>
    <property type="evidence" value="ECO:0007669"/>
    <property type="project" value="UniProtKB-KW"/>
</dbReference>
<dbReference type="InterPro" id="IPR000315">
    <property type="entry name" value="Znf_B-box"/>
</dbReference>
<keyword evidence="2" id="KW-0479">Metal-binding</keyword>
<dbReference type="CDD" id="cd16040">
    <property type="entry name" value="SPRY_PRY_SNTX"/>
    <property type="match status" value="1"/>
</dbReference>
<dbReference type="PROSITE" id="PS50119">
    <property type="entry name" value="ZF_BBOX"/>
    <property type="match status" value="1"/>
</dbReference>
<feature type="coiled-coil region" evidence="7">
    <location>
        <begin position="190"/>
        <end position="231"/>
    </location>
</feature>
<evidence type="ECO:0000259" key="9">
    <source>
        <dbReference type="PROSITE" id="PS50119"/>
    </source>
</evidence>